<reference evidence="3" key="1">
    <citation type="submission" date="2016-06" db="EMBL/GenBank/DDBJ databases">
        <authorList>
            <person name="Zhan P."/>
        </authorList>
    </citation>
    <scope>NUCLEOTIDE SEQUENCE [LARGE SCALE GENOMIC DNA]</scope>
    <source>
        <strain evidence="3">T28</strain>
    </source>
</reference>
<dbReference type="EMBL" id="LZFP01000012">
    <property type="protein sequence ID" value="OBR39206.1"/>
    <property type="molecule type" value="Genomic_DNA"/>
</dbReference>
<dbReference type="Proteomes" id="UP000092164">
    <property type="component" value="Unassembled WGS sequence"/>
</dbReference>
<dbReference type="KEGG" id="mart:BTR34_17155"/>
<evidence type="ECO:0000313" key="3">
    <source>
        <dbReference type="Proteomes" id="UP000092164"/>
    </source>
</evidence>
<sequence>MFIGVSSVFGQDAEKSLPDFNTAYELAYEGKTNSAYTILNSLAKEPTADNKTSILLASTLSWRGNFDKARLLFNTILSKEKDNREAWISAVKNELYAKNYATALGLANKGLLFIKEDKELERLKSLAFEAVNSIEFEDKGWYNVDSKVSSKLVDVEQNKKVATEDELDPSLRKTPVTEEKLKNRVAVNSSVTFFDQRFDPVTSNSISYKRQTKYGSIIPRLNNSNRVGKNGIQLDLDLYPKIAKGFYAYINYGFSESELYPDHKVGGDIYYNHKSGIEFSAGGRYISFATRDVKSITNSLGYYRGNYYFSLRSFITPSSNQLTKASGNILIRKYLKDAENYMGVNFGVGFSPELRQFTSGDQLLAETLLYIESQRLSFEYQFSSKNDISSYRTNIGVLRQEQSFDPGTFFYSFSAGLTYQFNF</sequence>
<evidence type="ECO:0000259" key="1">
    <source>
        <dbReference type="Pfam" id="PF19413"/>
    </source>
</evidence>
<dbReference type="InterPro" id="IPR030887">
    <property type="entry name" value="Beta-barrel_YaiO"/>
</dbReference>
<name>A0A1B7Z938_9FLAO</name>
<gene>
    <name evidence="2" type="ORF">A9200_05120</name>
</gene>
<dbReference type="NCBIfam" id="TIGR04390">
    <property type="entry name" value="OMP_YaiO_dom"/>
    <property type="match status" value="1"/>
</dbReference>
<dbReference type="SUPFAM" id="SSF48452">
    <property type="entry name" value="TPR-like"/>
    <property type="match status" value="1"/>
</dbReference>
<protein>
    <recommendedName>
        <fullName evidence="1">YaiO beta-barrel domain-containing protein</fullName>
    </recommendedName>
</protein>
<feature type="domain" description="YaiO beta-barrel" evidence="1">
    <location>
        <begin position="182"/>
        <end position="353"/>
    </location>
</feature>
<dbReference type="Pfam" id="PF19413">
    <property type="entry name" value="YaiO"/>
    <property type="match status" value="1"/>
</dbReference>
<dbReference type="STRING" id="1836467.BTR34_17155"/>
<proteinExistence type="predicted"/>
<accession>A0A1B7Z938</accession>
<dbReference type="AlphaFoldDB" id="A0A1B7Z938"/>
<comment type="caution">
    <text evidence="2">The sequence shown here is derived from an EMBL/GenBank/DDBJ whole genome shotgun (WGS) entry which is preliminary data.</text>
</comment>
<organism evidence="2 3">
    <name type="scientific">Maribacter hydrothermalis</name>
    <dbReference type="NCBI Taxonomy" id="1836467"/>
    <lineage>
        <taxon>Bacteria</taxon>
        <taxon>Pseudomonadati</taxon>
        <taxon>Bacteroidota</taxon>
        <taxon>Flavobacteriia</taxon>
        <taxon>Flavobacteriales</taxon>
        <taxon>Flavobacteriaceae</taxon>
        <taxon>Maribacter</taxon>
    </lineage>
</organism>
<dbReference type="InterPro" id="IPR011990">
    <property type="entry name" value="TPR-like_helical_dom_sf"/>
</dbReference>
<evidence type="ECO:0000313" key="2">
    <source>
        <dbReference type="EMBL" id="OBR39206.1"/>
    </source>
</evidence>
<keyword evidence="3" id="KW-1185">Reference proteome</keyword>